<reference evidence="1" key="1">
    <citation type="journal article" date="2015" name="Nature">
        <title>Complex archaea that bridge the gap between prokaryotes and eukaryotes.</title>
        <authorList>
            <person name="Spang A."/>
            <person name="Saw J.H."/>
            <person name="Jorgensen S.L."/>
            <person name="Zaremba-Niedzwiedzka K."/>
            <person name="Martijn J."/>
            <person name="Lind A.E."/>
            <person name="van Eijk R."/>
            <person name="Schleper C."/>
            <person name="Guy L."/>
            <person name="Ettema T.J."/>
        </authorList>
    </citation>
    <scope>NUCLEOTIDE SEQUENCE</scope>
</reference>
<comment type="caution">
    <text evidence="1">The sequence shown here is derived from an EMBL/GenBank/DDBJ whole genome shotgun (WGS) entry which is preliminary data.</text>
</comment>
<dbReference type="AlphaFoldDB" id="A0A0F8YT08"/>
<feature type="non-terminal residue" evidence="1">
    <location>
        <position position="1"/>
    </location>
</feature>
<dbReference type="EMBL" id="LAZR01064580">
    <property type="protein sequence ID" value="KKK57254.1"/>
    <property type="molecule type" value="Genomic_DNA"/>
</dbReference>
<evidence type="ECO:0000313" key="1">
    <source>
        <dbReference type="EMBL" id="KKK57254.1"/>
    </source>
</evidence>
<name>A0A0F8YT08_9ZZZZ</name>
<sequence>NAACREHDSSTPTVCTFTEGPRAISEYGDFLAISAGPYTYIINPAASTPTLVETQLHEAGARARSTDVFDKQLVVANGVGANVAIATEPRTASRGTSWIVAEGVKMGAVKAGPAGRLFSAAVNRVFNVLAGQDPADRDNYLPPAGEVLTDETDPVRSLDTFTAALVGGTARTLRTFDPDRGFQGVSLVRPTRLSTSEYDGRALMNLGDGRLLYATARAVWFFRCDEQPAFAGPELLQSNESPYIGGEPGIPDFAGDWIIWPWYFPSSGDSVIFWVREREEGEHGTGPLIWSDELHLPGRECRVVRYWGGTATVKPRLFGGASTPSQPEQMFHVDLGRGGGPDLFDTDAVPASSA</sequence>
<proteinExistence type="predicted"/>
<feature type="non-terminal residue" evidence="1">
    <location>
        <position position="354"/>
    </location>
</feature>
<organism evidence="1">
    <name type="scientific">marine sediment metagenome</name>
    <dbReference type="NCBI Taxonomy" id="412755"/>
    <lineage>
        <taxon>unclassified sequences</taxon>
        <taxon>metagenomes</taxon>
        <taxon>ecological metagenomes</taxon>
    </lineage>
</organism>
<protein>
    <submittedName>
        <fullName evidence="1">Uncharacterized protein</fullName>
    </submittedName>
</protein>
<gene>
    <name evidence="1" type="ORF">LCGC14_3056350</name>
</gene>
<accession>A0A0F8YT08</accession>